<dbReference type="Proteomes" id="UP000184048">
    <property type="component" value="Unassembled WGS sequence"/>
</dbReference>
<gene>
    <name evidence="1" type="ORF">SAMN02745131_00215</name>
</gene>
<name>A0A1M4SSF7_9BACT</name>
<reference evidence="1 2" key="1">
    <citation type="submission" date="2016-11" db="EMBL/GenBank/DDBJ databases">
        <authorList>
            <person name="Jaros S."/>
            <person name="Januszkiewicz K."/>
            <person name="Wedrychowicz H."/>
        </authorList>
    </citation>
    <scope>NUCLEOTIDE SEQUENCE [LARGE SCALE GENOMIC DNA]</scope>
    <source>
        <strain evidence="1 2">DSM 18119</strain>
    </source>
</reference>
<dbReference type="STRING" id="1121884.SAMN02745131_00215"/>
<accession>A0A1M4SSF7</accession>
<organism evidence="1 2">
    <name type="scientific">Flavisolibacter ginsengisoli DSM 18119</name>
    <dbReference type="NCBI Taxonomy" id="1121884"/>
    <lineage>
        <taxon>Bacteria</taxon>
        <taxon>Pseudomonadati</taxon>
        <taxon>Bacteroidota</taxon>
        <taxon>Chitinophagia</taxon>
        <taxon>Chitinophagales</taxon>
        <taxon>Chitinophagaceae</taxon>
        <taxon>Flavisolibacter</taxon>
    </lineage>
</organism>
<proteinExistence type="predicted"/>
<dbReference type="EMBL" id="FQUU01000001">
    <property type="protein sequence ID" value="SHE35116.1"/>
    <property type="molecule type" value="Genomic_DNA"/>
</dbReference>
<sequence>MDRGGTGSLRRGDQYRRADSVLNREESRIKVIRIKMVVTINITE</sequence>
<evidence type="ECO:0000313" key="2">
    <source>
        <dbReference type="Proteomes" id="UP000184048"/>
    </source>
</evidence>
<keyword evidence="2" id="KW-1185">Reference proteome</keyword>
<evidence type="ECO:0000313" key="1">
    <source>
        <dbReference type="EMBL" id="SHE35116.1"/>
    </source>
</evidence>
<dbReference type="AlphaFoldDB" id="A0A1M4SSF7"/>
<protein>
    <submittedName>
        <fullName evidence="1">Uncharacterized protein</fullName>
    </submittedName>
</protein>